<comment type="caution">
    <text evidence="1">The sequence shown here is derived from an EMBL/GenBank/DDBJ whole genome shotgun (WGS) entry which is preliminary data.</text>
</comment>
<protein>
    <submittedName>
        <fullName evidence="1">Uncharacterized protein</fullName>
    </submittedName>
</protein>
<name>A0ABN8DJN6_9VIBR</name>
<gene>
    <name evidence="1" type="ORF">VHP8226_02178</name>
</gene>
<proteinExistence type="predicted"/>
<keyword evidence="2" id="KW-1185">Reference proteome</keyword>
<organism evidence="1 2">
    <name type="scientific">Vibrio hippocampi</name>
    <dbReference type="NCBI Taxonomy" id="654686"/>
    <lineage>
        <taxon>Bacteria</taxon>
        <taxon>Pseudomonadati</taxon>
        <taxon>Pseudomonadota</taxon>
        <taxon>Gammaproteobacteria</taxon>
        <taxon>Vibrionales</taxon>
        <taxon>Vibrionaceae</taxon>
        <taxon>Vibrio</taxon>
    </lineage>
</organism>
<dbReference type="EMBL" id="CAKLCM010000002">
    <property type="protein sequence ID" value="CAH0526802.1"/>
    <property type="molecule type" value="Genomic_DNA"/>
</dbReference>
<dbReference type="Proteomes" id="UP000838160">
    <property type="component" value="Unassembled WGS sequence"/>
</dbReference>
<reference evidence="1" key="1">
    <citation type="submission" date="2021-12" db="EMBL/GenBank/DDBJ databases">
        <authorList>
            <person name="Rodrigo-Torres L."/>
            <person name="Arahal R. D."/>
            <person name="Lucena T."/>
        </authorList>
    </citation>
    <scope>NUCLEOTIDE SEQUENCE</scope>
    <source>
        <strain evidence="1">CECT 8226</strain>
    </source>
</reference>
<sequence>MKNIICFDTDAVVVMYMHATPMSLLKTVCDRLTVTWDSLSPAFMQDFANKHA</sequence>
<evidence type="ECO:0000313" key="2">
    <source>
        <dbReference type="Proteomes" id="UP000838160"/>
    </source>
</evidence>
<accession>A0ABN8DJN6</accession>
<evidence type="ECO:0000313" key="1">
    <source>
        <dbReference type="EMBL" id="CAH0526802.1"/>
    </source>
</evidence>